<evidence type="ECO:0000256" key="4">
    <source>
        <dbReference type="ARBA" id="ARBA00023172"/>
    </source>
</evidence>
<protein>
    <recommendedName>
        <fullName evidence="7">RecA-like C-terminal domain-containing protein</fullName>
    </recommendedName>
</protein>
<name>A0ABR4XPD5_9LACO</name>
<dbReference type="Proteomes" id="UP000030023">
    <property type="component" value="Unassembled WGS sequence"/>
</dbReference>
<dbReference type="InterPro" id="IPR013765">
    <property type="entry name" value="DNA_recomb/repair_RecA"/>
</dbReference>
<dbReference type="InterPro" id="IPR023400">
    <property type="entry name" value="RecA_C_sf"/>
</dbReference>
<reference evidence="8 9" key="1">
    <citation type="journal article" date="2014" name="Antonie Van Leeuwenhoek">
        <title>Oenococcus alcoholitolerans sp. nov., a lactic acid bacteria isolated from cachaca and ethanol fermentation processes.</title>
        <authorList>
            <person name="Badotti F."/>
            <person name="Moreira A.P."/>
            <person name="Tonon L.A."/>
            <person name="de Lucena B.T."/>
            <person name="Gomes Fde C."/>
            <person name="Kruger R."/>
            <person name="Thompson C.C."/>
            <person name="de Morais M.A.Jr."/>
            <person name="Rosa C.A."/>
            <person name="Thompson F.L."/>
        </authorList>
    </citation>
    <scope>NUCLEOTIDE SEQUENCE [LARGE SCALE GENOMIC DNA]</scope>
    <source>
        <strain evidence="8 9">UFRJ-M7.2.18</strain>
    </source>
</reference>
<gene>
    <name evidence="8" type="ORF">Q757_08035</name>
</gene>
<dbReference type="InterPro" id="IPR049261">
    <property type="entry name" value="RecA-like_C"/>
</dbReference>
<evidence type="ECO:0000256" key="6">
    <source>
        <dbReference type="SAM" id="MobiDB-lite"/>
    </source>
</evidence>
<feature type="domain" description="RecA-like C-terminal" evidence="7">
    <location>
        <begin position="10"/>
        <end position="67"/>
    </location>
</feature>
<accession>A0ABR4XPD5</accession>
<dbReference type="Gene3D" id="3.30.250.10">
    <property type="entry name" value="RecA protein, C-terminal domain"/>
    <property type="match status" value="1"/>
</dbReference>
<dbReference type="PANTHER" id="PTHR45900">
    <property type="entry name" value="RECA"/>
    <property type="match status" value="1"/>
</dbReference>
<evidence type="ECO:0000256" key="3">
    <source>
        <dbReference type="ARBA" id="ARBA00022840"/>
    </source>
</evidence>
<evidence type="ECO:0000256" key="2">
    <source>
        <dbReference type="ARBA" id="ARBA00022763"/>
    </source>
</evidence>
<proteinExistence type="predicted"/>
<feature type="region of interest" description="Disordered" evidence="6">
    <location>
        <begin position="66"/>
        <end position="120"/>
    </location>
</feature>
<keyword evidence="3" id="KW-0067">ATP-binding</keyword>
<comment type="caution">
    <text evidence="8">The sequence shown here is derived from an EMBL/GenBank/DDBJ whole genome shotgun (WGS) entry which is preliminary data.</text>
</comment>
<evidence type="ECO:0000313" key="9">
    <source>
        <dbReference type="Proteomes" id="UP000030023"/>
    </source>
</evidence>
<dbReference type="PANTHER" id="PTHR45900:SF1">
    <property type="entry name" value="MITOCHONDRIAL DNA REPAIR PROTEIN RECA HOMOLOG-RELATED"/>
    <property type="match status" value="1"/>
</dbReference>
<evidence type="ECO:0000256" key="1">
    <source>
        <dbReference type="ARBA" id="ARBA00022741"/>
    </source>
</evidence>
<keyword evidence="2" id="KW-0227">DNA damage</keyword>
<dbReference type="Pfam" id="PF21096">
    <property type="entry name" value="RecA_C"/>
    <property type="match status" value="1"/>
</dbReference>
<sequence length="120" mass="13551">MYGKGISQTGELIDLAVDKDIIDKSGSWYAYQGEKIGQGRVNAVNWLDDQDHKKERDEVLNAVRNAYGIGDKKDSQEQSTDENDTSKKKNKKSSDDPFSDPNYNPKPKTSDDELTDDDIY</sequence>
<keyword evidence="5" id="KW-0234">DNA repair</keyword>
<feature type="compositionally biased region" description="Basic and acidic residues" evidence="6">
    <location>
        <begin position="84"/>
        <end position="95"/>
    </location>
</feature>
<dbReference type="SUPFAM" id="SSF54752">
    <property type="entry name" value="RecA protein, C-terminal domain"/>
    <property type="match status" value="1"/>
</dbReference>
<dbReference type="EMBL" id="AXCV01000435">
    <property type="protein sequence ID" value="KGO26919.1"/>
    <property type="molecule type" value="Genomic_DNA"/>
</dbReference>
<evidence type="ECO:0000259" key="7">
    <source>
        <dbReference type="Pfam" id="PF21096"/>
    </source>
</evidence>
<evidence type="ECO:0000256" key="5">
    <source>
        <dbReference type="ARBA" id="ARBA00023204"/>
    </source>
</evidence>
<keyword evidence="1" id="KW-0547">Nucleotide-binding</keyword>
<organism evidence="8 9">
    <name type="scientific">Oenococcus alcoholitolerans</name>
    <dbReference type="NCBI Taxonomy" id="931074"/>
    <lineage>
        <taxon>Bacteria</taxon>
        <taxon>Bacillati</taxon>
        <taxon>Bacillota</taxon>
        <taxon>Bacilli</taxon>
        <taxon>Lactobacillales</taxon>
        <taxon>Lactobacillaceae</taxon>
        <taxon>Oenococcus</taxon>
    </lineage>
</organism>
<evidence type="ECO:0000313" key="8">
    <source>
        <dbReference type="EMBL" id="KGO26919.1"/>
    </source>
</evidence>
<keyword evidence="4" id="KW-0233">DNA recombination</keyword>
<keyword evidence="9" id="KW-1185">Reference proteome</keyword>